<gene>
    <name evidence="1" type="ORF">G8770_13040</name>
</gene>
<keyword evidence="2" id="KW-1185">Reference proteome</keyword>
<dbReference type="RefSeq" id="WP_167187310.1">
    <property type="nucleotide sequence ID" value="NZ_JAAONZ010000009.1"/>
</dbReference>
<evidence type="ECO:0000313" key="1">
    <source>
        <dbReference type="EMBL" id="NHO66467.1"/>
    </source>
</evidence>
<dbReference type="SUPFAM" id="SSF52833">
    <property type="entry name" value="Thioredoxin-like"/>
    <property type="match status" value="1"/>
</dbReference>
<accession>A0A9E5K0N6</accession>
<dbReference type="Pfam" id="PF05768">
    <property type="entry name" value="Glrx-like"/>
    <property type="match status" value="1"/>
</dbReference>
<dbReference type="InterPro" id="IPR008554">
    <property type="entry name" value="Glutaredoxin-like"/>
</dbReference>
<name>A0A9E5K0N6_9GAMM</name>
<dbReference type="AlphaFoldDB" id="A0A9E5K0N6"/>
<dbReference type="Gene3D" id="3.40.30.10">
    <property type="entry name" value="Glutaredoxin"/>
    <property type="match status" value="1"/>
</dbReference>
<dbReference type="InterPro" id="IPR036249">
    <property type="entry name" value="Thioredoxin-like_sf"/>
</dbReference>
<comment type="caution">
    <text evidence="1">The sequence shown here is derived from an EMBL/GenBank/DDBJ whole genome shotgun (WGS) entry which is preliminary data.</text>
</comment>
<organism evidence="1 2">
    <name type="scientific">Pseudomaricurvus hydrocarbonicus</name>
    <dbReference type="NCBI Taxonomy" id="1470433"/>
    <lineage>
        <taxon>Bacteria</taxon>
        <taxon>Pseudomonadati</taxon>
        <taxon>Pseudomonadota</taxon>
        <taxon>Gammaproteobacteria</taxon>
        <taxon>Cellvibrionales</taxon>
        <taxon>Cellvibrionaceae</taxon>
        <taxon>Pseudomaricurvus</taxon>
    </lineage>
</organism>
<proteinExistence type="predicted"/>
<protein>
    <submittedName>
        <fullName evidence="1">Glutaredoxin family protein</fullName>
    </submittedName>
</protein>
<reference evidence="1" key="1">
    <citation type="submission" date="2020-03" db="EMBL/GenBank/DDBJ databases">
        <authorList>
            <person name="Guo F."/>
        </authorList>
    </citation>
    <scope>NUCLEOTIDE SEQUENCE</scope>
    <source>
        <strain evidence="1">JCM 30134</strain>
    </source>
</reference>
<dbReference type="EMBL" id="JAAONZ010000009">
    <property type="protein sequence ID" value="NHO66467.1"/>
    <property type="molecule type" value="Genomic_DNA"/>
</dbReference>
<evidence type="ECO:0000313" key="2">
    <source>
        <dbReference type="Proteomes" id="UP000787472"/>
    </source>
</evidence>
<sequence>MKTLYLYTTLGCHLCEQAKALSWPVLEHYGYRLQEVEIADDDDLMACYGVRIPVVRREGLEQDLGWPFSQEELALYLSAGND</sequence>
<dbReference type="Proteomes" id="UP000787472">
    <property type="component" value="Unassembled WGS sequence"/>
</dbReference>